<name>A0A1L8QQ30_9ENTE</name>
<protein>
    <submittedName>
        <fullName evidence="2">ECF transporter S component</fullName>
    </submittedName>
    <submittedName>
        <fullName evidence="3">Membrane protein</fullName>
    </submittedName>
</protein>
<dbReference type="Proteomes" id="UP000182149">
    <property type="component" value="Unassembled WGS sequence"/>
</dbReference>
<dbReference type="InterPro" id="IPR024529">
    <property type="entry name" value="ECF_trnsprt_substrate-spec"/>
</dbReference>
<dbReference type="OrthoDB" id="9813540at2"/>
<evidence type="ECO:0000313" key="4">
    <source>
        <dbReference type="Proteomes" id="UP000182149"/>
    </source>
</evidence>
<feature type="transmembrane region" description="Helical" evidence="1">
    <location>
        <begin position="99"/>
        <end position="120"/>
    </location>
</feature>
<dbReference type="STRING" id="328396.RU93_GL000608"/>
<dbReference type="GO" id="GO:0022857">
    <property type="term" value="F:transmembrane transporter activity"/>
    <property type="evidence" value="ECO:0007669"/>
    <property type="project" value="InterPro"/>
</dbReference>
<keyword evidence="4" id="KW-1185">Reference proteome</keyword>
<keyword evidence="1" id="KW-0472">Membrane</keyword>
<feature type="transmembrane region" description="Helical" evidence="1">
    <location>
        <begin position="46"/>
        <end position="68"/>
    </location>
</feature>
<gene>
    <name evidence="2" type="ORF">K8V42_03145</name>
    <name evidence="3" type="ORF">RU93_GL000608</name>
</gene>
<dbReference type="EMBL" id="JXKD01000014">
    <property type="protein sequence ID" value="OJG09625.1"/>
    <property type="molecule type" value="Genomic_DNA"/>
</dbReference>
<dbReference type="Pfam" id="PF12822">
    <property type="entry name" value="ECF_trnsprt"/>
    <property type="match status" value="1"/>
</dbReference>
<keyword evidence="1" id="KW-1133">Transmembrane helix</keyword>
<dbReference type="Gene3D" id="1.10.1760.20">
    <property type="match status" value="1"/>
</dbReference>
<feature type="transmembrane region" description="Helical" evidence="1">
    <location>
        <begin position="12"/>
        <end position="34"/>
    </location>
</feature>
<proteinExistence type="predicted"/>
<reference evidence="2" key="2">
    <citation type="journal article" date="2021" name="PeerJ">
        <title>Extensive microbial diversity within the chicken gut microbiome revealed by metagenomics and culture.</title>
        <authorList>
            <person name="Gilroy R."/>
            <person name="Ravi A."/>
            <person name="Getino M."/>
            <person name="Pursley I."/>
            <person name="Horton D.L."/>
            <person name="Alikhan N.F."/>
            <person name="Baker D."/>
            <person name="Gharbi K."/>
            <person name="Hall N."/>
            <person name="Watson M."/>
            <person name="Adriaenssens E.M."/>
            <person name="Foster-Nyarko E."/>
            <person name="Jarju S."/>
            <person name="Secka A."/>
            <person name="Antonio M."/>
            <person name="Oren A."/>
            <person name="Chaudhuri R.R."/>
            <person name="La Ragione R."/>
            <person name="Hildebrand F."/>
            <person name="Pallen M.J."/>
        </authorList>
    </citation>
    <scope>NUCLEOTIDE SEQUENCE</scope>
    <source>
        <strain evidence="2">150</strain>
    </source>
</reference>
<organism evidence="3 4">
    <name type="scientific">Enterococcus aquimarinus</name>
    <dbReference type="NCBI Taxonomy" id="328396"/>
    <lineage>
        <taxon>Bacteria</taxon>
        <taxon>Bacillati</taxon>
        <taxon>Bacillota</taxon>
        <taxon>Bacilli</taxon>
        <taxon>Lactobacillales</taxon>
        <taxon>Enterococcaceae</taxon>
        <taxon>Enterococcus</taxon>
    </lineage>
</organism>
<keyword evidence="1" id="KW-0812">Transmembrane</keyword>
<feature type="transmembrane region" description="Helical" evidence="1">
    <location>
        <begin position="75"/>
        <end position="93"/>
    </location>
</feature>
<feature type="transmembrane region" description="Helical" evidence="1">
    <location>
        <begin position="132"/>
        <end position="159"/>
    </location>
</feature>
<comment type="caution">
    <text evidence="3">The sequence shown here is derived from an EMBL/GenBank/DDBJ whole genome shotgun (WGS) entry which is preliminary data.</text>
</comment>
<reference evidence="2" key="3">
    <citation type="submission" date="2021-11" db="EMBL/GenBank/DDBJ databases">
        <authorList>
            <person name="Gilroy R."/>
        </authorList>
    </citation>
    <scope>NUCLEOTIDE SEQUENCE</scope>
    <source>
        <strain evidence="2">150</strain>
    </source>
</reference>
<evidence type="ECO:0000313" key="3">
    <source>
        <dbReference type="EMBL" id="OJG09625.1"/>
    </source>
</evidence>
<sequence>MKNKEKTFQLVLTALFLSVMILLASVPFLGFIPIGPINATTLHIPVIIASIVLGPKIGGFLGGCFGLISMIRSTMIITPMSFVFSPFIAPLGTDGAGSWKALLVAFIPRILIGVVPYFVYRWSQNYFKGRGQYFALFLAGMAGGLTNTILVMNMIYFLFKPEYAQVLGQAGDAVYAAIISIVFAQGIPEAIVAGLATAAVSIVLLKFMEQRKQHL</sequence>
<evidence type="ECO:0000313" key="2">
    <source>
        <dbReference type="EMBL" id="MCC9273270.1"/>
    </source>
</evidence>
<dbReference type="RefSeq" id="WP_071875309.1">
    <property type="nucleotide sequence ID" value="NZ_JBHSHF010000004.1"/>
</dbReference>
<reference evidence="3 4" key="1">
    <citation type="submission" date="2014-12" db="EMBL/GenBank/DDBJ databases">
        <title>Draft genome sequences of 29 type strains of Enterococci.</title>
        <authorList>
            <person name="Zhong Z."/>
            <person name="Sun Z."/>
            <person name="Liu W."/>
            <person name="Zhang W."/>
            <person name="Zhang H."/>
        </authorList>
    </citation>
    <scope>NUCLEOTIDE SEQUENCE [LARGE SCALE GENOMIC DNA]</scope>
    <source>
        <strain evidence="3 4">DSM 17690</strain>
    </source>
</reference>
<dbReference type="Proteomes" id="UP000813384">
    <property type="component" value="Unassembled WGS sequence"/>
</dbReference>
<evidence type="ECO:0000256" key="1">
    <source>
        <dbReference type="SAM" id="Phobius"/>
    </source>
</evidence>
<dbReference type="EMBL" id="JAJJVO010000051">
    <property type="protein sequence ID" value="MCC9273270.1"/>
    <property type="molecule type" value="Genomic_DNA"/>
</dbReference>
<dbReference type="AlphaFoldDB" id="A0A1L8QQ30"/>
<accession>A0A1L8QQ30</accession>
<feature type="transmembrane region" description="Helical" evidence="1">
    <location>
        <begin position="174"/>
        <end position="205"/>
    </location>
</feature>